<reference evidence="1 2" key="1">
    <citation type="submission" date="2020-12" db="EMBL/GenBank/DDBJ databases">
        <title>Taxonomic evaluation of the Bacillus sporothermodurans group of bacteria based on whole genome sequences.</title>
        <authorList>
            <person name="Fiedler G."/>
            <person name="Herbstmann A.-D."/>
            <person name="Doll E."/>
            <person name="Wenning M."/>
            <person name="Brinks E."/>
            <person name="Kabisch J."/>
            <person name="Breitenwieser F."/>
            <person name="Lappann M."/>
            <person name="Boehnlein C."/>
            <person name="Franz C."/>
        </authorList>
    </citation>
    <scope>NUCLEOTIDE SEQUENCE [LARGE SCALE GENOMIC DNA]</scope>
    <source>
        <strain evidence="1 2">DSM 10599</strain>
    </source>
</reference>
<evidence type="ECO:0000313" key="1">
    <source>
        <dbReference type="EMBL" id="QQX25933.1"/>
    </source>
</evidence>
<dbReference type="AlphaFoldDB" id="A0AB37HMK3"/>
<accession>A0AB37HMK3</accession>
<protein>
    <submittedName>
        <fullName evidence="1">Uncharacterized protein</fullName>
    </submittedName>
</protein>
<dbReference type="KEGG" id="hspo:JGZ69_03010"/>
<dbReference type="RefSeq" id="WP_107957991.1">
    <property type="nucleotide sequence ID" value="NZ_CP066701.1"/>
</dbReference>
<proteinExistence type="predicted"/>
<dbReference type="EMBL" id="CP066701">
    <property type="protein sequence ID" value="QQX25933.1"/>
    <property type="molecule type" value="Genomic_DNA"/>
</dbReference>
<evidence type="ECO:0000313" key="2">
    <source>
        <dbReference type="Proteomes" id="UP000595512"/>
    </source>
</evidence>
<dbReference type="Proteomes" id="UP000595512">
    <property type="component" value="Chromosome"/>
</dbReference>
<name>A0AB37HMK3_9BACI</name>
<gene>
    <name evidence="1" type="ORF">JGZ69_03010</name>
</gene>
<organism evidence="1 2">
    <name type="scientific">Heyndrickxia sporothermodurans</name>
    <dbReference type="NCBI Taxonomy" id="46224"/>
    <lineage>
        <taxon>Bacteria</taxon>
        <taxon>Bacillati</taxon>
        <taxon>Bacillota</taxon>
        <taxon>Bacilli</taxon>
        <taxon>Bacillales</taxon>
        <taxon>Bacillaceae</taxon>
        <taxon>Heyndrickxia</taxon>
    </lineage>
</organism>
<sequence length="64" mass="7548">MKTIDQLHIKNDWTDIKKRITKVAMQLESDNQYTKDMAVKELVEAIKEMDKNEPQIKFVEDAPL</sequence>